<sequence length="310" mass="33741">MSGPERAPVCLIDASIYIFRYYFSLPAAWISPLNGYSTEAVYGFTGFLLELMEKHTPGRLAACFDESLGSGFRHQLSPDYKASRVLPDEALAFQLQACRRVAGLLGIATFASDRYEADDLLASLYRVCARARSPIAVLTRDKDLAQLLRRPQDFLWDYGAGVRHYGADIEKRLGIAPAQMVDYLALVGDPIDDIPGVPGVGAKTAAALLRHGKSLKALYARPGQIADIPVRGAAGLAAKLLAHRDQVALSQQLAALVGGLPLIDSAAKLDKTSIKMEEFGEFCREMGWPDKPRRRALALAQARTGRTLQP</sequence>
<dbReference type="InterPro" id="IPR038969">
    <property type="entry name" value="FEN"/>
</dbReference>
<dbReference type="Proteomes" id="UP001168380">
    <property type="component" value="Unassembled WGS sequence"/>
</dbReference>
<dbReference type="InterPro" id="IPR029060">
    <property type="entry name" value="PIN-like_dom_sf"/>
</dbReference>
<dbReference type="Gene3D" id="3.40.50.1010">
    <property type="entry name" value="5'-nuclease"/>
    <property type="match status" value="1"/>
</dbReference>
<dbReference type="PANTHER" id="PTHR42646">
    <property type="entry name" value="FLAP ENDONUCLEASE XNI"/>
    <property type="match status" value="1"/>
</dbReference>
<dbReference type="PANTHER" id="PTHR42646:SF2">
    <property type="entry name" value="5'-3' EXONUCLEASE FAMILY PROTEIN"/>
    <property type="match status" value="1"/>
</dbReference>
<evidence type="ECO:0000313" key="6">
    <source>
        <dbReference type="Proteomes" id="UP001168380"/>
    </source>
</evidence>
<keyword evidence="6" id="KW-1185">Reference proteome</keyword>
<keyword evidence="1" id="KW-0540">Nuclease</keyword>
<dbReference type="EMBL" id="JAULRT010000015">
    <property type="protein sequence ID" value="MDO3380580.1"/>
    <property type="molecule type" value="Genomic_DNA"/>
</dbReference>
<evidence type="ECO:0000256" key="2">
    <source>
        <dbReference type="ARBA" id="ARBA00022801"/>
    </source>
</evidence>
<comment type="caution">
    <text evidence="5">The sequence shown here is derived from an EMBL/GenBank/DDBJ whole genome shotgun (WGS) entry which is preliminary data.</text>
</comment>
<dbReference type="SUPFAM" id="SSF47807">
    <property type="entry name" value="5' to 3' exonuclease, C-terminal subdomain"/>
    <property type="match status" value="1"/>
</dbReference>
<protein>
    <submittedName>
        <fullName evidence="5">5'-3' exonuclease H3TH domain-containing protein</fullName>
    </submittedName>
</protein>
<gene>
    <name evidence="5" type="ORF">QWI16_00230</name>
</gene>
<reference evidence="5" key="1">
    <citation type="submission" date="2023-07" db="EMBL/GenBank/DDBJ databases">
        <title>Gilvimarinus algae sp. nov., isolated from the surface of Kelp.</title>
        <authorList>
            <person name="Sun Y.Y."/>
            <person name="Gong Y."/>
            <person name="Du Z.J."/>
        </authorList>
    </citation>
    <scope>NUCLEOTIDE SEQUENCE</scope>
    <source>
        <strain evidence="5">SDUM040014</strain>
    </source>
</reference>
<dbReference type="InterPro" id="IPR008918">
    <property type="entry name" value="HhH2"/>
</dbReference>
<dbReference type="Gene3D" id="1.10.150.20">
    <property type="entry name" value="5' to 3' exonuclease, C-terminal subdomain"/>
    <property type="match status" value="1"/>
</dbReference>
<dbReference type="Pfam" id="PF01367">
    <property type="entry name" value="5_3_exonuc"/>
    <property type="match status" value="1"/>
</dbReference>
<dbReference type="SUPFAM" id="SSF88723">
    <property type="entry name" value="PIN domain-like"/>
    <property type="match status" value="1"/>
</dbReference>
<keyword evidence="3" id="KW-0238">DNA-binding</keyword>
<dbReference type="InterPro" id="IPR036279">
    <property type="entry name" value="5-3_exonuclease_C_sf"/>
</dbReference>
<evidence type="ECO:0000259" key="4">
    <source>
        <dbReference type="SMART" id="SM00475"/>
    </source>
</evidence>
<keyword evidence="5" id="KW-0269">Exonuclease</keyword>
<dbReference type="CDD" id="cd09859">
    <property type="entry name" value="PIN_53EXO"/>
    <property type="match status" value="1"/>
</dbReference>
<dbReference type="CDD" id="cd09898">
    <property type="entry name" value="H3TH_53EXO"/>
    <property type="match status" value="1"/>
</dbReference>
<proteinExistence type="predicted"/>
<feature type="domain" description="5'-3' exonuclease" evidence="4">
    <location>
        <begin position="7"/>
        <end position="272"/>
    </location>
</feature>
<keyword evidence="2" id="KW-0378">Hydrolase</keyword>
<name>A0ABT8T9L7_9GAMM</name>
<evidence type="ECO:0000256" key="1">
    <source>
        <dbReference type="ARBA" id="ARBA00022722"/>
    </source>
</evidence>
<evidence type="ECO:0000256" key="3">
    <source>
        <dbReference type="ARBA" id="ARBA00023125"/>
    </source>
</evidence>
<accession>A0ABT8T9L7</accession>
<dbReference type="InterPro" id="IPR020046">
    <property type="entry name" value="5-3_exonucl_a-hlix_arch_N"/>
</dbReference>
<dbReference type="SMART" id="SM00279">
    <property type="entry name" value="HhH2"/>
    <property type="match status" value="1"/>
</dbReference>
<dbReference type="RefSeq" id="WP_302710704.1">
    <property type="nucleotide sequence ID" value="NZ_JAULRT010000015.1"/>
</dbReference>
<dbReference type="InterPro" id="IPR002421">
    <property type="entry name" value="5-3_exonuclease"/>
</dbReference>
<evidence type="ECO:0000313" key="5">
    <source>
        <dbReference type="EMBL" id="MDO3380580.1"/>
    </source>
</evidence>
<dbReference type="InterPro" id="IPR020045">
    <property type="entry name" value="DNA_polI_H3TH"/>
</dbReference>
<dbReference type="Pfam" id="PF02739">
    <property type="entry name" value="5_3_exonuc_N"/>
    <property type="match status" value="1"/>
</dbReference>
<dbReference type="GO" id="GO:0004527">
    <property type="term" value="F:exonuclease activity"/>
    <property type="evidence" value="ECO:0007669"/>
    <property type="project" value="UniProtKB-KW"/>
</dbReference>
<organism evidence="5 6">
    <name type="scientific">Gilvimarinus algae</name>
    <dbReference type="NCBI Taxonomy" id="3058037"/>
    <lineage>
        <taxon>Bacteria</taxon>
        <taxon>Pseudomonadati</taxon>
        <taxon>Pseudomonadota</taxon>
        <taxon>Gammaproteobacteria</taxon>
        <taxon>Cellvibrionales</taxon>
        <taxon>Cellvibrionaceae</taxon>
        <taxon>Gilvimarinus</taxon>
    </lineage>
</organism>
<dbReference type="SMART" id="SM00475">
    <property type="entry name" value="53EXOc"/>
    <property type="match status" value="1"/>
</dbReference>